<reference evidence="1" key="1">
    <citation type="submission" date="2018-08" db="EMBL/GenBank/DDBJ databases">
        <authorList>
            <person name="Ashton P.M."/>
            <person name="Dallman T."/>
            <person name="Nair S."/>
            <person name="De Pinna E."/>
            <person name="Peters T."/>
            <person name="Grant K."/>
        </authorList>
    </citation>
    <scope>NUCLEOTIDE SEQUENCE [LARGE SCALE GENOMIC DNA]</scope>
    <source>
        <strain evidence="1">43913</strain>
    </source>
</reference>
<dbReference type="Proteomes" id="UP000839644">
    <property type="component" value="Unassembled WGS sequence"/>
</dbReference>
<evidence type="ECO:0000313" key="1">
    <source>
        <dbReference type="EMBL" id="EAB8479736.1"/>
    </source>
</evidence>
<dbReference type="AlphaFoldDB" id="A0A3Y9C705"/>
<proteinExistence type="predicted"/>
<accession>A0A3Y9C705</accession>
<dbReference type="EMBL" id="AAAFYZ010000130">
    <property type="protein sequence ID" value="EAB8479736.1"/>
    <property type="molecule type" value="Genomic_DNA"/>
</dbReference>
<sequence>MDDRKYKIGKQVVIKAPDLEVSGTVIHDKIQEKHPKNEALDNINLNRIKEIFLQLTCEVIVKEGT</sequence>
<comment type="caution">
    <text evidence="1">The sequence shown here is derived from an EMBL/GenBank/DDBJ whole genome shotgun (WGS) entry which is preliminary data.</text>
</comment>
<name>A0A3Y9C705_SALEB</name>
<protein>
    <submittedName>
        <fullName evidence="1">Uncharacterized protein</fullName>
    </submittedName>
</protein>
<organism evidence="1">
    <name type="scientific">Salmonella enterica subsp. enterica serovar Java</name>
    <dbReference type="NCBI Taxonomy" id="224729"/>
    <lineage>
        <taxon>Bacteria</taxon>
        <taxon>Pseudomonadati</taxon>
        <taxon>Pseudomonadota</taxon>
        <taxon>Gammaproteobacteria</taxon>
        <taxon>Enterobacterales</taxon>
        <taxon>Enterobacteriaceae</taxon>
        <taxon>Salmonella</taxon>
    </lineage>
</organism>
<gene>
    <name evidence="1" type="ORF">AU894_26930</name>
</gene>